<organism evidence="3">
    <name type="scientific">Perkinsus marinus (strain ATCC 50983 / TXsc)</name>
    <dbReference type="NCBI Taxonomy" id="423536"/>
    <lineage>
        <taxon>Eukaryota</taxon>
        <taxon>Sar</taxon>
        <taxon>Alveolata</taxon>
        <taxon>Perkinsozoa</taxon>
        <taxon>Perkinsea</taxon>
        <taxon>Perkinsida</taxon>
        <taxon>Perkinsidae</taxon>
        <taxon>Perkinsus</taxon>
    </lineage>
</organism>
<sequence>MSSSVLCLELHSDSETIRVRVDPESCQSYDQLCSYVEKAWRELQFRDYRLFYMDDSDELCLLNDLSLSDALALADAQGKATKSVPVIDIFVDAYNEEAPSFTPLDSEALAVADLLDGLDYVIDPLSALRLVDCLAAADQDMGKVADSLKTKKATKEVHENVTGSKNVNKSSEGVLDSKPTSKVPEKTTSEKSVAVESKGGNKQVVEAKPQVTVNCEKMVQRSGDEPEVVRMQKEVSSEKEAKDAMVDFLSKSGFVTGKKAGKELVNSMFQDMSSIREVADRLMGYEEADDKKDAKQ</sequence>
<dbReference type="InParanoid" id="C5KUE4"/>
<name>C5KUE4_PERM5</name>
<keyword evidence="3" id="KW-1185">Reference proteome</keyword>
<evidence type="ECO:0000313" key="3">
    <source>
        <dbReference type="Proteomes" id="UP000007800"/>
    </source>
</evidence>
<dbReference type="OMA" id="NEMQNCI"/>
<feature type="compositionally biased region" description="Polar residues" evidence="1">
    <location>
        <begin position="161"/>
        <end position="171"/>
    </location>
</feature>
<evidence type="ECO:0000313" key="2">
    <source>
        <dbReference type="EMBL" id="EER11900.1"/>
    </source>
</evidence>
<evidence type="ECO:0008006" key="4">
    <source>
        <dbReference type="Google" id="ProtNLM"/>
    </source>
</evidence>
<dbReference type="Proteomes" id="UP000007800">
    <property type="component" value="Unassembled WGS sequence"/>
</dbReference>
<dbReference type="AlphaFoldDB" id="C5KUE4"/>
<gene>
    <name evidence="2" type="ORF">Pmar_PMAR014038</name>
</gene>
<dbReference type="RefSeq" id="XP_002780105.1">
    <property type="nucleotide sequence ID" value="XM_002780059.1"/>
</dbReference>
<proteinExistence type="predicted"/>
<dbReference type="EMBL" id="GG676247">
    <property type="protein sequence ID" value="EER11900.1"/>
    <property type="molecule type" value="Genomic_DNA"/>
</dbReference>
<feature type="non-terminal residue" evidence="2">
    <location>
        <position position="296"/>
    </location>
</feature>
<protein>
    <recommendedName>
        <fullName evidence="4">PB1 domain-containing protein</fullName>
    </recommendedName>
</protein>
<dbReference type="OrthoDB" id="445347at2759"/>
<reference evidence="2 3" key="1">
    <citation type="submission" date="2008-07" db="EMBL/GenBank/DDBJ databases">
        <authorList>
            <person name="El-Sayed N."/>
            <person name="Caler E."/>
            <person name="Inman J."/>
            <person name="Amedeo P."/>
            <person name="Hass B."/>
            <person name="Wortman J."/>
        </authorList>
    </citation>
    <scope>NUCLEOTIDE SEQUENCE [LARGE SCALE GENOMIC DNA]</scope>
    <source>
        <strain evidence="3">ATCC 50983 / TXsc</strain>
    </source>
</reference>
<accession>C5KUE4</accession>
<feature type="region of interest" description="Disordered" evidence="1">
    <location>
        <begin position="155"/>
        <end position="202"/>
    </location>
</feature>
<dbReference type="GeneID" id="9060655"/>
<evidence type="ECO:0000256" key="1">
    <source>
        <dbReference type="SAM" id="MobiDB-lite"/>
    </source>
</evidence>